<gene>
    <name evidence="1" type="ORF">KC19_5G149100</name>
</gene>
<keyword evidence="2" id="KW-1185">Reference proteome</keyword>
<reference evidence="1" key="1">
    <citation type="submission" date="2020-06" db="EMBL/GenBank/DDBJ databases">
        <title>WGS assembly of Ceratodon purpureus strain R40.</title>
        <authorList>
            <person name="Carey S.B."/>
            <person name="Jenkins J."/>
            <person name="Shu S."/>
            <person name="Lovell J.T."/>
            <person name="Sreedasyam A."/>
            <person name="Maumus F."/>
            <person name="Tiley G.P."/>
            <person name="Fernandez-Pozo N."/>
            <person name="Barry K."/>
            <person name="Chen C."/>
            <person name="Wang M."/>
            <person name="Lipzen A."/>
            <person name="Daum C."/>
            <person name="Saski C.A."/>
            <person name="Payton A.C."/>
            <person name="Mcbreen J.C."/>
            <person name="Conrad R.E."/>
            <person name="Kollar L.M."/>
            <person name="Olsson S."/>
            <person name="Huttunen S."/>
            <person name="Landis J.B."/>
            <person name="Wickett N.J."/>
            <person name="Johnson M.G."/>
            <person name="Rensing S.A."/>
            <person name="Grimwood J."/>
            <person name="Schmutz J."/>
            <person name="Mcdaniel S.F."/>
        </authorList>
    </citation>
    <scope>NUCLEOTIDE SEQUENCE</scope>
    <source>
        <strain evidence="1">R40</strain>
    </source>
</reference>
<name>A0A8T0I1M5_CERPU</name>
<accession>A0A8T0I1M5</accession>
<protein>
    <submittedName>
        <fullName evidence="1">Uncharacterized protein</fullName>
    </submittedName>
</protein>
<sequence length="105" mass="11698">MQTGSFANNTSMTNTATNRAAAFCSRIDSGHIKASSRAWRIFHLGRQRWSIDNTPVNHGIVSICIRFLHLLSNDLFSCLKPIDACAGIILEKPPSSFNIGYHFYP</sequence>
<comment type="caution">
    <text evidence="1">The sequence shown here is derived from an EMBL/GenBank/DDBJ whole genome shotgun (WGS) entry which is preliminary data.</text>
</comment>
<proteinExistence type="predicted"/>
<dbReference type="AlphaFoldDB" id="A0A8T0I1M5"/>
<dbReference type="EMBL" id="CM026425">
    <property type="protein sequence ID" value="KAG0577342.1"/>
    <property type="molecule type" value="Genomic_DNA"/>
</dbReference>
<organism evidence="1 2">
    <name type="scientific">Ceratodon purpureus</name>
    <name type="common">Fire moss</name>
    <name type="synonym">Dicranum purpureum</name>
    <dbReference type="NCBI Taxonomy" id="3225"/>
    <lineage>
        <taxon>Eukaryota</taxon>
        <taxon>Viridiplantae</taxon>
        <taxon>Streptophyta</taxon>
        <taxon>Embryophyta</taxon>
        <taxon>Bryophyta</taxon>
        <taxon>Bryophytina</taxon>
        <taxon>Bryopsida</taxon>
        <taxon>Dicranidae</taxon>
        <taxon>Pseudoditrichales</taxon>
        <taxon>Ditrichaceae</taxon>
        <taxon>Ceratodon</taxon>
    </lineage>
</organism>
<dbReference type="Proteomes" id="UP000822688">
    <property type="component" value="Chromosome 5"/>
</dbReference>
<evidence type="ECO:0000313" key="1">
    <source>
        <dbReference type="EMBL" id="KAG0577342.1"/>
    </source>
</evidence>
<evidence type="ECO:0000313" key="2">
    <source>
        <dbReference type="Proteomes" id="UP000822688"/>
    </source>
</evidence>